<evidence type="ECO:0000313" key="2">
    <source>
        <dbReference type="EMBL" id="BBO21584.1"/>
    </source>
</evidence>
<evidence type="ECO:0008006" key="4">
    <source>
        <dbReference type="Google" id="ProtNLM"/>
    </source>
</evidence>
<dbReference type="AlphaFoldDB" id="A0A809SBH8"/>
<feature type="transmembrane region" description="Helical" evidence="1">
    <location>
        <begin position="37"/>
        <end position="55"/>
    </location>
</feature>
<dbReference type="Pfam" id="PF09842">
    <property type="entry name" value="DUF2069"/>
    <property type="match status" value="1"/>
</dbReference>
<organism evidence="2 3">
    <name type="scientific">Candidatus Desulfobacillus denitrificans</name>
    <dbReference type="NCBI Taxonomy" id="2608985"/>
    <lineage>
        <taxon>Bacteria</taxon>
        <taxon>Pseudomonadati</taxon>
        <taxon>Pseudomonadota</taxon>
        <taxon>Betaproteobacteria</taxon>
        <taxon>Candidatus Desulfobacillus</taxon>
    </lineage>
</organism>
<gene>
    <name evidence="2" type="ORF">DSYM_22830</name>
</gene>
<feature type="transmembrane region" description="Helical" evidence="1">
    <location>
        <begin position="88"/>
        <end position="109"/>
    </location>
</feature>
<name>A0A809SBH8_9PROT</name>
<evidence type="ECO:0000256" key="1">
    <source>
        <dbReference type="SAM" id="Phobius"/>
    </source>
</evidence>
<protein>
    <recommendedName>
        <fullName evidence="4">DUF2069 domain-containing protein</fullName>
    </recommendedName>
</protein>
<keyword evidence="1" id="KW-0812">Transmembrane</keyword>
<keyword evidence="1" id="KW-1133">Transmembrane helix</keyword>
<accession>A0A809SBH8</accession>
<dbReference type="Proteomes" id="UP000662914">
    <property type="component" value="Chromosome"/>
</dbReference>
<reference evidence="2" key="1">
    <citation type="journal article" name="DNA Res.">
        <title>The physiological potential of anammox bacteria as revealed by their core genome structure.</title>
        <authorList>
            <person name="Okubo T."/>
            <person name="Toyoda A."/>
            <person name="Fukuhara K."/>
            <person name="Uchiyama I."/>
            <person name="Harigaya Y."/>
            <person name="Kuroiwa M."/>
            <person name="Suzuki T."/>
            <person name="Murakami Y."/>
            <person name="Suwa Y."/>
            <person name="Takami H."/>
        </authorList>
    </citation>
    <scope>NUCLEOTIDE SEQUENCE</scope>
    <source>
        <strain evidence="2">317325-3</strain>
    </source>
</reference>
<feature type="transmembrane region" description="Helical" evidence="1">
    <location>
        <begin position="12"/>
        <end position="31"/>
    </location>
</feature>
<dbReference type="EMBL" id="AP021857">
    <property type="protein sequence ID" value="BBO21584.1"/>
    <property type="molecule type" value="Genomic_DNA"/>
</dbReference>
<evidence type="ECO:0000313" key="3">
    <source>
        <dbReference type="Proteomes" id="UP000662914"/>
    </source>
</evidence>
<dbReference type="InterPro" id="IPR018643">
    <property type="entry name" value="DUF2069_membrane"/>
</dbReference>
<sequence>MTTAARLCNQAAAVSLVALLMLCLAWELWWAPLRPGGSWLVLKALPLLAPLFGVLRGRRYTHQWLSLLAPAYFMEGSVRAASEAGLSARLALAETALAIVLFGSAVLYARLTGKVSRPGTAARARN</sequence>
<dbReference type="KEGG" id="ddz:DSYM_22830"/>
<proteinExistence type="predicted"/>
<keyword evidence="1" id="KW-0472">Membrane</keyword>